<evidence type="ECO:0000313" key="2">
    <source>
        <dbReference type="EMBL" id="PAB59898.1"/>
    </source>
</evidence>
<reference evidence="2 3" key="1">
    <citation type="submission" date="2017-06" db="EMBL/GenBank/DDBJ databases">
        <title>Draft genome sequence of anaerobic fermentative bacterium Anaeromicrobium sediminis DY2726D isolated from West Pacific Ocean sediments.</title>
        <authorList>
            <person name="Zeng X."/>
        </authorList>
    </citation>
    <scope>NUCLEOTIDE SEQUENCE [LARGE SCALE GENOMIC DNA]</scope>
    <source>
        <strain evidence="2 3">DY2726D</strain>
    </source>
</reference>
<keyword evidence="1" id="KW-0812">Transmembrane</keyword>
<feature type="transmembrane region" description="Helical" evidence="1">
    <location>
        <begin position="49"/>
        <end position="73"/>
    </location>
</feature>
<dbReference type="RefSeq" id="WP_095132776.1">
    <property type="nucleotide sequence ID" value="NZ_NIBG01000005.1"/>
</dbReference>
<evidence type="ECO:0000313" key="3">
    <source>
        <dbReference type="Proteomes" id="UP000216024"/>
    </source>
</evidence>
<dbReference type="GO" id="GO:0022857">
    <property type="term" value="F:transmembrane transporter activity"/>
    <property type="evidence" value="ECO:0007669"/>
    <property type="project" value="InterPro"/>
</dbReference>
<dbReference type="InterPro" id="IPR024529">
    <property type="entry name" value="ECF_trnsprt_substrate-spec"/>
</dbReference>
<proteinExistence type="predicted"/>
<organism evidence="2 3">
    <name type="scientific">Anaeromicrobium sediminis</name>
    <dbReference type="NCBI Taxonomy" id="1478221"/>
    <lineage>
        <taxon>Bacteria</taxon>
        <taxon>Bacillati</taxon>
        <taxon>Bacillota</taxon>
        <taxon>Clostridia</taxon>
        <taxon>Peptostreptococcales</taxon>
        <taxon>Thermotaleaceae</taxon>
        <taxon>Anaeromicrobium</taxon>
    </lineage>
</organism>
<dbReference type="OrthoDB" id="9813540at2"/>
<dbReference type="Pfam" id="PF12822">
    <property type="entry name" value="ECF_trnsprt"/>
    <property type="match status" value="1"/>
</dbReference>
<sequence>MEVLNKKRVSSKKLTLTAMMVAITVLLDYTIGVIPLPMVAITIVHLPTVIAGIVMGPVMGAVVGFCMGAASLIHSITRPPSPLSVLFINPIISIVPRIFIGVMAYYGYEFVKKLFKGQKESVGVFIGAAIGSLTNTVGVLGMLYLVYADKIEQILEGTTAKAFVITVASTNGMAEAIAAGIVCTPIVVAVKKIYK</sequence>
<dbReference type="AlphaFoldDB" id="A0A267MLV7"/>
<evidence type="ECO:0000256" key="1">
    <source>
        <dbReference type="SAM" id="Phobius"/>
    </source>
</evidence>
<feature type="transmembrane region" description="Helical" evidence="1">
    <location>
        <begin position="85"/>
        <end position="106"/>
    </location>
</feature>
<keyword evidence="3" id="KW-1185">Reference proteome</keyword>
<dbReference type="Proteomes" id="UP000216024">
    <property type="component" value="Unassembled WGS sequence"/>
</dbReference>
<evidence type="ECO:0008006" key="4">
    <source>
        <dbReference type="Google" id="ProtNLM"/>
    </source>
</evidence>
<feature type="transmembrane region" description="Helical" evidence="1">
    <location>
        <begin position="21"/>
        <end position="43"/>
    </location>
</feature>
<gene>
    <name evidence="2" type="ORF">CCE28_08065</name>
</gene>
<accession>A0A267MLV7</accession>
<protein>
    <recommendedName>
        <fullName evidence="4">ECF transporter S component</fullName>
    </recommendedName>
</protein>
<feature type="transmembrane region" description="Helical" evidence="1">
    <location>
        <begin position="126"/>
        <end position="147"/>
    </location>
</feature>
<name>A0A267MLV7_9FIRM</name>
<dbReference type="EMBL" id="NIBG01000005">
    <property type="protein sequence ID" value="PAB59898.1"/>
    <property type="molecule type" value="Genomic_DNA"/>
</dbReference>
<keyword evidence="1" id="KW-1133">Transmembrane helix</keyword>
<keyword evidence="1" id="KW-0472">Membrane</keyword>
<dbReference type="Gene3D" id="1.10.1760.20">
    <property type="match status" value="1"/>
</dbReference>
<comment type="caution">
    <text evidence="2">The sequence shown here is derived from an EMBL/GenBank/DDBJ whole genome shotgun (WGS) entry which is preliminary data.</text>
</comment>